<comment type="caution">
    <text evidence="3">The sequence shown here is derived from an EMBL/GenBank/DDBJ whole genome shotgun (WGS) entry which is preliminary data.</text>
</comment>
<evidence type="ECO:0000256" key="1">
    <source>
        <dbReference type="SAM" id="Phobius"/>
    </source>
</evidence>
<reference evidence="3 5" key="1">
    <citation type="submission" date="2024-02" db="EMBL/GenBank/DDBJ databases">
        <authorList>
            <person name="Chen Y."/>
            <person name="Shah S."/>
            <person name="Dougan E. K."/>
            <person name="Thang M."/>
            <person name="Chan C."/>
        </authorList>
    </citation>
    <scope>NUCLEOTIDE SEQUENCE [LARGE SCALE GENOMIC DNA]</scope>
</reference>
<keyword evidence="5" id="KW-1185">Reference proteome</keyword>
<name>A0ABP0K288_9DINO</name>
<keyword evidence="1" id="KW-0812">Transmembrane</keyword>
<proteinExistence type="predicted"/>
<dbReference type="PANTHER" id="PTHR19346">
    <property type="entry name" value="SUGAR PHOSPHATE TRANSPORTER DOMAIN-CONTAINING PROTEIN"/>
    <property type="match status" value="1"/>
</dbReference>
<feature type="transmembrane region" description="Helical" evidence="1">
    <location>
        <begin position="36"/>
        <end position="56"/>
    </location>
</feature>
<feature type="transmembrane region" description="Helical" evidence="1">
    <location>
        <begin position="277"/>
        <end position="296"/>
    </location>
</feature>
<dbReference type="PANTHER" id="PTHR19346:SF4">
    <property type="entry name" value="SUGAR PHOSPHATE TRANSPORTER DOMAIN-CONTAINING PROTEIN"/>
    <property type="match status" value="1"/>
</dbReference>
<sequence length="377" mass="41426">AGLLESSLLLLAIAASWVSVAQLARAAEVDTLQLQHHSVVPLVTWANATAWMVLALPHMVRRKQDHATGCQLLETTAFQAWHPPRFLFIALTTNFSYIGVISTTSWPVPLDALAWFEVCKDADLHLEALHYLPASLNTAIFSSNPVFTLLLQSVFLSEGTKKTERFPSKVWSSLWTGKALSVTLSVVGVLLITEPWHDSGDGPRRSTRILGAGFSLFAALGTSIYQVYFKRVFGDTMKPEEVGLFLAHMGCWASLLLGSVLAFTLQRGIYPLNLHEVPWAMVLSSSLSSALFNFLIKFGLSRETPVTTSLGTQIGIPLNLLVDVLIVHSHFRWCQAAGVLTMLLSFSVWHHSEALLRAGPARAKELQESSEPLLNSL</sequence>
<keyword evidence="1" id="KW-1133">Transmembrane helix</keyword>
<feature type="transmembrane region" description="Helical" evidence="1">
    <location>
        <begin position="172"/>
        <end position="192"/>
    </location>
</feature>
<feature type="chain" id="PRO_5045029205" evidence="2">
    <location>
        <begin position="27"/>
        <end position="377"/>
    </location>
</feature>
<feature type="transmembrane region" description="Helical" evidence="1">
    <location>
        <begin position="128"/>
        <end position="151"/>
    </location>
</feature>
<keyword evidence="2" id="KW-0732">Signal</keyword>
<feature type="signal peptide" evidence="2">
    <location>
        <begin position="1"/>
        <end position="26"/>
    </location>
</feature>
<dbReference type="EMBL" id="CAXAMM010009446">
    <property type="protein sequence ID" value="CAK9020403.1"/>
    <property type="molecule type" value="Genomic_DNA"/>
</dbReference>
<feature type="transmembrane region" description="Helical" evidence="1">
    <location>
        <begin position="242"/>
        <end position="265"/>
    </location>
</feature>
<feature type="non-terminal residue" evidence="3">
    <location>
        <position position="1"/>
    </location>
</feature>
<organism evidence="3 5">
    <name type="scientific">Durusdinium trenchii</name>
    <dbReference type="NCBI Taxonomy" id="1381693"/>
    <lineage>
        <taxon>Eukaryota</taxon>
        <taxon>Sar</taxon>
        <taxon>Alveolata</taxon>
        <taxon>Dinophyceae</taxon>
        <taxon>Suessiales</taxon>
        <taxon>Symbiodiniaceae</taxon>
        <taxon>Durusdinium</taxon>
    </lineage>
</organism>
<protein>
    <submittedName>
        <fullName evidence="3">Thiamine transporter SLC35F3 (Solute carrier family 35 member F3)</fullName>
    </submittedName>
</protein>
<evidence type="ECO:0000313" key="5">
    <source>
        <dbReference type="Proteomes" id="UP001642464"/>
    </source>
</evidence>
<evidence type="ECO:0000313" key="3">
    <source>
        <dbReference type="EMBL" id="CAK9020403.1"/>
    </source>
</evidence>
<dbReference type="InterPro" id="IPR026505">
    <property type="entry name" value="Solute_c_fam_35_mem_F3/F4"/>
</dbReference>
<dbReference type="EMBL" id="CAXAMM010009779">
    <property type="protein sequence ID" value="CAK9021317.1"/>
    <property type="molecule type" value="Genomic_DNA"/>
</dbReference>
<evidence type="ECO:0000256" key="2">
    <source>
        <dbReference type="SAM" id="SignalP"/>
    </source>
</evidence>
<gene>
    <name evidence="3" type="ORF">SCF082_LOCUS14906</name>
    <name evidence="4" type="ORF">SCF082_LOCUS15291</name>
</gene>
<feature type="transmembrane region" description="Helical" evidence="1">
    <location>
        <begin position="212"/>
        <end position="230"/>
    </location>
</feature>
<feature type="transmembrane region" description="Helical" evidence="1">
    <location>
        <begin position="86"/>
        <end position="108"/>
    </location>
</feature>
<accession>A0ABP0K288</accession>
<keyword evidence="1" id="KW-0472">Membrane</keyword>
<dbReference type="Proteomes" id="UP001642464">
    <property type="component" value="Unassembled WGS sequence"/>
</dbReference>
<evidence type="ECO:0000313" key="4">
    <source>
        <dbReference type="EMBL" id="CAK9021317.1"/>
    </source>
</evidence>